<feature type="compositionally biased region" description="Basic residues" evidence="7">
    <location>
        <begin position="409"/>
        <end position="418"/>
    </location>
</feature>
<dbReference type="PROSITE" id="PS51195">
    <property type="entry name" value="Q_MOTIF"/>
    <property type="match status" value="1"/>
</dbReference>
<keyword evidence="1" id="KW-0547">Nucleotide-binding</keyword>
<dbReference type="InterPro" id="IPR011545">
    <property type="entry name" value="DEAD/DEAH_box_helicase_dom"/>
</dbReference>
<dbReference type="GO" id="GO:0005829">
    <property type="term" value="C:cytosol"/>
    <property type="evidence" value="ECO:0007669"/>
    <property type="project" value="TreeGrafter"/>
</dbReference>
<dbReference type="CDD" id="cd00268">
    <property type="entry name" value="DEADc"/>
    <property type="match status" value="1"/>
</dbReference>
<dbReference type="GO" id="GO:0003676">
    <property type="term" value="F:nucleic acid binding"/>
    <property type="evidence" value="ECO:0007669"/>
    <property type="project" value="InterPro"/>
</dbReference>
<dbReference type="STRING" id="1912961.BU204_36690"/>
<evidence type="ECO:0000256" key="4">
    <source>
        <dbReference type="ARBA" id="ARBA00022840"/>
    </source>
</evidence>
<evidence type="ECO:0000259" key="9">
    <source>
        <dbReference type="PROSITE" id="PS51194"/>
    </source>
</evidence>
<dbReference type="InterPro" id="IPR050079">
    <property type="entry name" value="DEAD_box_RNA_helicase"/>
</dbReference>
<dbReference type="GO" id="GO:0003724">
    <property type="term" value="F:RNA helicase activity"/>
    <property type="evidence" value="ECO:0007669"/>
    <property type="project" value="InterPro"/>
</dbReference>
<dbReference type="PANTHER" id="PTHR47959">
    <property type="entry name" value="ATP-DEPENDENT RNA HELICASE RHLE-RELATED"/>
    <property type="match status" value="1"/>
</dbReference>
<dbReference type="SUPFAM" id="SSF52540">
    <property type="entry name" value="P-loop containing nucleoside triphosphate hydrolases"/>
    <property type="match status" value="1"/>
</dbReference>
<proteinExistence type="inferred from homology"/>
<protein>
    <submittedName>
        <fullName evidence="11">RNA helicase</fullName>
    </submittedName>
</protein>
<dbReference type="CDD" id="cd18787">
    <property type="entry name" value="SF2_C_DEAD"/>
    <property type="match status" value="1"/>
</dbReference>
<evidence type="ECO:0000256" key="1">
    <source>
        <dbReference type="ARBA" id="ARBA00022741"/>
    </source>
</evidence>
<feature type="compositionally biased region" description="Low complexity" evidence="7">
    <location>
        <begin position="393"/>
        <end position="407"/>
    </location>
</feature>
<gene>
    <name evidence="11" type="ORF">BU204_36690</name>
</gene>
<evidence type="ECO:0000256" key="5">
    <source>
        <dbReference type="ARBA" id="ARBA00038437"/>
    </source>
</evidence>
<evidence type="ECO:0000256" key="2">
    <source>
        <dbReference type="ARBA" id="ARBA00022801"/>
    </source>
</evidence>
<dbReference type="InterPro" id="IPR014014">
    <property type="entry name" value="RNA_helicase_DEAD_Q_motif"/>
</dbReference>
<dbReference type="PROSITE" id="PS51192">
    <property type="entry name" value="HELICASE_ATP_BIND_1"/>
    <property type="match status" value="1"/>
</dbReference>
<evidence type="ECO:0000313" key="12">
    <source>
        <dbReference type="Proteomes" id="UP000185596"/>
    </source>
</evidence>
<sequence length="433" mass="46614">MVDSTRAPRSVSFAELGLPTALLDALTEAGIQAPFPIQAATLPDALSGRDVLGRAQTGSGKTLAFGLALLTRLNGGRSRPARPRALILVPTRELAMQVEDALRPLARAMGLWCRTVVGGMSFTRQVDQLQRGVDLLIATPGRLSDHVRQGTCHLDEVRFTALDEADQMADMGFLPQVRAILDLVPEDGQRMLFSATLDRDVAQLVNRYLTDPVTHSVSPATAAVDTMDHHLLLVSQADKQAVVTEVAAREGRTILFLRTKHHVDRLTKQLRAVGVHAGALHGGKAQGARNRVLGEFKDGRLPVLVATDVAARGIHVDGISLVVHVDPPADAKGYLHRAGRTARAGEAGTVVTLVTHQERRTVFRMTEQAGVDPERTKVAPGTADLVRITGARTPSGEPVVEPEVPATRRPPRTGHAPRGRFGTRPGRPRARRS</sequence>
<feature type="short sequence motif" description="Q motif" evidence="6">
    <location>
        <begin position="11"/>
        <end position="39"/>
    </location>
</feature>
<feature type="domain" description="Helicase ATP-binding" evidence="8">
    <location>
        <begin position="42"/>
        <end position="215"/>
    </location>
</feature>
<dbReference type="Pfam" id="PF00270">
    <property type="entry name" value="DEAD"/>
    <property type="match status" value="1"/>
</dbReference>
<keyword evidence="3 11" id="KW-0347">Helicase</keyword>
<dbReference type="Gene3D" id="3.40.50.300">
    <property type="entry name" value="P-loop containing nucleotide triphosphate hydrolases"/>
    <property type="match status" value="2"/>
</dbReference>
<dbReference type="EMBL" id="MSIE01000128">
    <property type="protein sequence ID" value="OLF06090.1"/>
    <property type="molecule type" value="Genomic_DNA"/>
</dbReference>
<comment type="caution">
    <text evidence="11">The sequence shown here is derived from an EMBL/GenBank/DDBJ whole genome shotgun (WGS) entry which is preliminary data.</text>
</comment>
<dbReference type="Pfam" id="PF00271">
    <property type="entry name" value="Helicase_C"/>
    <property type="match status" value="1"/>
</dbReference>
<dbReference type="InterPro" id="IPR014001">
    <property type="entry name" value="Helicase_ATP-bd"/>
</dbReference>
<organism evidence="11 12">
    <name type="scientific">Actinophytocola xanthii</name>
    <dbReference type="NCBI Taxonomy" id="1912961"/>
    <lineage>
        <taxon>Bacteria</taxon>
        <taxon>Bacillati</taxon>
        <taxon>Actinomycetota</taxon>
        <taxon>Actinomycetes</taxon>
        <taxon>Pseudonocardiales</taxon>
        <taxon>Pseudonocardiaceae</taxon>
    </lineage>
</organism>
<comment type="similarity">
    <text evidence="5">Belongs to the DEAD box helicase family.</text>
</comment>
<evidence type="ECO:0000313" key="11">
    <source>
        <dbReference type="EMBL" id="OLF06090.1"/>
    </source>
</evidence>
<evidence type="ECO:0000256" key="3">
    <source>
        <dbReference type="ARBA" id="ARBA00022806"/>
    </source>
</evidence>
<evidence type="ECO:0000256" key="6">
    <source>
        <dbReference type="PROSITE-ProRule" id="PRU00552"/>
    </source>
</evidence>
<accession>A0A1Q8BVE1</accession>
<dbReference type="GO" id="GO:0005524">
    <property type="term" value="F:ATP binding"/>
    <property type="evidence" value="ECO:0007669"/>
    <property type="project" value="UniProtKB-KW"/>
</dbReference>
<dbReference type="PROSITE" id="PS51194">
    <property type="entry name" value="HELICASE_CTER"/>
    <property type="match status" value="1"/>
</dbReference>
<dbReference type="SMART" id="SM00490">
    <property type="entry name" value="HELICc"/>
    <property type="match status" value="1"/>
</dbReference>
<feature type="domain" description="Helicase C-terminal" evidence="9">
    <location>
        <begin position="238"/>
        <end position="386"/>
    </location>
</feature>
<dbReference type="Proteomes" id="UP000185596">
    <property type="component" value="Unassembled WGS sequence"/>
</dbReference>
<dbReference type="PANTHER" id="PTHR47959:SF13">
    <property type="entry name" value="ATP-DEPENDENT RNA HELICASE RHLE"/>
    <property type="match status" value="1"/>
</dbReference>
<dbReference type="RefSeq" id="WP_075130398.1">
    <property type="nucleotide sequence ID" value="NZ_MSIE01000128.1"/>
</dbReference>
<name>A0A1Q8BVE1_9PSEU</name>
<dbReference type="InterPro" id="IPR044742">
    <property type="entry name" value="DEAD/DEAH_RhlB"/>
</dbReference>
<feature type="region of interest" description="Disordered" evidence="7">
    <location>
        <begin position="390"/>
        <end position="433"/>
    </location>
</feature>
<evidence type="ECO:0000256" key="7">
    <source>
        <dbReference type="SAM" id="MobiDB-lite"/>
    </source>
</evidence>
<dbReference type="SMART" id="SM00487">
    <property type="entry name" value="DEXDc"/>
    <property type="match status" value="1"/>
</dbReference>
<dbReference type="InterPro" id="IPR027417">
    <property type="entry name" value="P-loop_NTPase"/>
</dbReference>
<dbReference type="AlphaFoldDB" id="A0A1Q8BVE1"/>
<keyword evidence="12" id="KW-1185">Reference proteome</keyword>
<feature type="domain" description="DEAD-box RNA helicase Q" evidence="10">
    <location>
        <begin position="11"/>
        <end position="39"/>
    </location>
</feature>
<evidence type="ECO:0000259" key="10">
    <source>
        <dbReference type="PROSITE" id="PS51195"/>
    </source>
</evidence>
<dbReference type="InterPro" id="IPR001650">
    <property type="entry name" value="Helicase_C-like"/>
</dbReference>
<dbReference type="GO" id="GO:0016787">
    <property type="term" value="F:hydrolase activity"/>
    <property type="evidence" value="ECO:0007669"/>
    <property type="project" value="UniProtKB-KW"/>
</dbReference>
<reference evidence="11 12" key="1">
    <citation type="submission" date="2016-12" db="EMBL/GenBank/DDBJ databases">
        <title>The draft genome sequence of Actinophytocola sp. 11-183.</title>
        <authorList>
            <person name="Wang W."/>
            <person name="Yuan L."/>
        </authorList>
    </citation>
    <scope>NUCLEOTIDE SEQUENCE [LARGE SCALE GENOMIC DNA]</scope>
    <source>
        <strain evidence="11 12">11-183</strain>
    </source>
</reference>
<keyword evidence="4" id="KW-0067">ATP-binding</keyword>
<evidence type="ECO:0000259" key="8">
    <source>
        <dbReference type="PROSITE" id="PS51192"/>
    </source>
</evidence>
<keyword evidence="2" id="KW-0378">Hydrolase</keyword>